<evidence type="ECO:0000256" key="2">
    <source>
        <dbReference type="ARBA" id="ARBA00022692"/>
    </source>
</evidence>
<evidence type="ECO:0000256" key="4">
    <source>
        <dbReference type="ARBA" id="ARBA00023136"/>
    </source>
</evidence>
<keyword evidence="3 5" id="KW-1133">Transmembrane helix</keyword>
<gene>
    <name evidence="6" type="ORF">N177_1697</name>
</gene>
<evidence type="ECO:0000256" key="1">
    <source>
        <dbReference type="ARBA" id="ARBA00004141"/>
    </source>
</evidence>
<comment type="caution">
    <text evidence="6">The sequence shown here is derived from an EMBL/GenBank/DDBJ whole genome shotgun (WGS) entry which is preliminary data.</text>
</comment>
<feature type="transmembrane region" description="Helical" evidence="5">
    <location>
        <begin position="111"/>
        <end position="130"/>
    </location>
</feature>
<dbReference type="RefSeq" id="WP_023431839.1">
    <property type="nucleotide sequence ID" value="NZ_AWXZ01000019.1"/>
</dbReference>
<evidence type="ECO:0000313" key="6">
    <source>
        <dbReference type="EMBL" id="ESR25585.1"/>
    </source>
</evidence>
<dbReference type="Pfam" id="PF01925">
    <property type="entry name" value="TauE"/>
    <property type="match status" value="1"/>
</dbReference>
<keyword evidence="5" id="KW-1003">Cell membrane</keyword>
<feature type="transmembrane region" description="Helical" evidence="5">
    <location>
        <begin position="12"/>
        <end position="34"/>
    </location>
</feature>
<organism evidence="6 7">
    <name type="scientific">Lutibaculum baratangense AMV1</name>
    <dbReference type="NCBI Taxonomy" id="631454"/>
    <lineage>
        <taxon>Bacteria</taxon>
        <taxon>Pseudomonadati</taxon>
        <taxon>Pseudomonadota</taxon>
        <taxon>Alphaproteobacteria</taxon>
        <taxon>Hyphomicrobiales</taxon>
        <taxon>Tepidamorphaceae</taxon>
        <taxon>Lutibaculum</taxon>
    </lineage>
</organism>
<feature type="transmembrane region" description="Helical" evidence="5">
    <location>
        <begin position="238"/>
        <end position="259"/>
    </location>
</feature>
<evidence type="ECO:0000256" key="3">
    <source>
        <dbReference type="ARBA" id="ARBA00022989"/>
    </source>
</evidence>
<accession>V4RR11</accession>
<evidence type="ECO:0000256" key="5">
    <source>
        <dbReference type="RuleBase" id="RU363041"/>
    </source>
</evidence>
<feature type="transmembrane region" description="Helical" evidence="5">
    <location>
        <begin position="87"/>
        <end position="104"/>
    </location>
</feature>
<dbReference type="AlphaFoldDB" id="V4RR11"/>
<dbReference type="GO" id="GO:0005886">
    <property type="term" value="C:plasma membrane"/>
    <property type="evidence" value="ECO:0007669"/>
    <property type="project" value="UniProtKB-SubCell"/>
</dbReference>
<keyword evidence="7" id="KW-1185">Reference proteome</keyword>
<dbReference type="EMBL" id="AWXZ01000019">
    <property type="protein sequence ID" value="ESR25585.1"/>
    <property type="molecule type" value="Genomic_DNA"/>
</dbReference>
<evidence type="ECO:0000313" key="7">
    <source>
        <dbReference type="Proteomes" id="UP000017819"/>
    </source>
</evidence>
<dbReference type="InterPro" id="IPR002781">
    <property type="entry name" value="TM_pro_TauE-like"/>
</dbReference>
<comment type="subcellular location">
    <subcellularLocation>
        <location evidence="5">Cell membrane</location>
        <topology evidence="5">Multi-pass membrane protein</topology>
    </subcellularLocation>
    <subcellularLocation>
        <location evidence="1">Membrane</location>
        <topology evidence="1">Multi-pass membrane protein</topology>
    </subcellularLocation>
</comment>
<sequence>MTVAGIPVFEGLALWQFAALAAAYALAFLIKGVFGYGAVPPMILMGSLLMPPHEAVLLGGLVNLASQTFIIPDGIRHGDRALAGRMVIYIMPALVLGVFVFKYLPSDGLQLVVGIVLLAILLMEGSPAWRRLEPVFARRHRLFGSISAIIAGLMAGVVGAGAMVFLSIYLRTRASERMSFRGTVILIVTAILTWRTILFVGAGLIGWSLVLQAAIMLPLAAVFLLVGTRLAQTLSNSVYFRAYQVFMIMAAVLLIVRGLI</sequence>
<protein>
    <recommendedName>
        <fullName evidence="5">Probable membrane transporter protein</fullName>
    </recommendedName>
</protein>
<feature type="transmembrane region" description="Helical" evidence="5">
    <location>
        <begin position="204"/>
        <end position="226"/>
    </location>
</feature>
<feature type="transmembrane region" description="Helical" evidence="5">
    <location>
        <begin position="178"/>
        <end position="198"/>
    </location>
</feature>
<comment type="similarity">
    <text evidence="5">Belongs to the 4-toluene sulfonate uptake permease (TSUP) (TC 2.A.102) family.</text>
</comment>
<feature type="transmembrane region" description="Helical" evidence="5">
    <location>
        <begin position="142"/>
        <end position="166"/>
    </location>
</feature>
<keyword evidence="2 5" id="KW-0812">Transmembrane</keyword>
<dbReference type="STRING" id="631454.N177_1697"/>
<dbReference type="Proteomes" id="UP000017819">
    <property type="component" value="Unassembled WGS sequence"/>
</dbReference>
<proteinExistence type="inferred from homology"/>
<name>V4RR11_9HYPH</name>
<reference evidence="6 7" key="1">
    <citation type="journal article" date="2014" name="Genome Announc.">
        <title>Draft Genome Sequence of Lutibaculum baratangense Strain AMV1T, Isolated from a Mud Volcano in Andamans, India.</title>
        <authorList>
            <person name="Singh A."/>
            <person name="Sreenivas A."/>
            <person name="Sathyanarayana Reddy G."/>
            <person name="Pinnaka A.K."/>
            <person name="Shivaji S."/>
        </authorList>
    </citation>
    <scope>NUCLEOTIDE SEQUENCE [LARGE SCALE GENOMIC DNA]</scope>
    <source>
        <strain evidence="6 7">AMV1</strain>
    </source>
</reference>
<keyword evidence="4 5" id="KW-0472">Membrane</keyword>
<dbReference type="OrthoDB" id="8479527at2"/>